<sequence length="750" mass="83482">MECERAKTWMDPEETLDDRIQYGRHRKLMQQQEDADNMAAAVLTNKMVTGLLTHKMAAGVATSKMAAGPRHPSSKPIAPFPPRRTSFDSRTLPLVGGVFWGISRFPFHSVPNLLHAHLASPPLSLKTSMLTTLTYCYEAVRALRKYCHASKSPSIVCWNGIAFALPKADCYLEYGGRNPICWSISYRRLLCVYKLLCLQTAPAARVLIVAAELRLHYIKVDRVRFSAVSLPDFHRWESSRDIPFPPPLHSCAAPYSPRFTRIGSQDHDFYSPPPPKSLFENNIAKRSFSVAVLLMCPYSFSDWLLNSEKCPLLAGLLAGEEVLEGGFEPRILVASSSQPDDPRGRLRAPPFPRPSSSPSLVNVDPFNFISRRGCWVVRWVESSKPDQVGTCGTWRRLGKSTSGVTQTPAHGRRRVAGYNEPLGDTYQQEMLHSPRSYSSRVHSTAAGPPMSLRGKGHSTTSFEVTGIEVKGHSHQPPIWLARWTPAGLARVGRVGRLVISPVIEPRSSYMYCTTRQLAGDSSREGTLHASHERSNKLRRQDRHLGEVTFSRAYLVGRSFGFELQPALGYCSKLRIAKEIPQVSETILGCVDATVDASVASLGSGHVERCIGIPSENSETEPIWPHPLKSTFYGSLTLRDPLGQYSETANVQGHHFDTSYSMFRACVHALGIQDDLRMSRLFSLQLRFCWSRNIGVARADDVERRNTRAGETVNPPENPPASGIVQYVSHVRKSGSDTAGKRTWFAWVEGE</sequence>
<keyword evidence="3" id="KW-1185">Reference proteome</keyword>
<feature type="compositionally biased region" description="Polar residues" evidence="1">
    <location>
        <begin position="399"/>
        <end position="408"/>
    </location>
</feature>
<evidence type="ECO:0000313" key="3">
    <source>
        <dbReference type="Proteomes" id="UP001159363"/>
    </source>
</evidence>
<reference evidence="2 3" key="1">
    <citation type="submission" date="2023-02" db="EMBL/GenBank/DDBJ databases">
        <title>LHISI_Scaffold_Assembly.</title>
        <authorList>
            <person name="Stuart O.P."/>
            <person name="Cleave R."/>
            <person name="Magrath M.J.L."/>
            <person name="Mikheyev A.S."/>
        </authorList>
    </citation>
    <scope>NUCLEOTIDE SEQUENCE [LARGE SCALE GENOMIC DNA]</scope>
    <source>
        <strain evidence="2">Daus_M_001</strain>
        <tissue evidence="2">Leg muscle</tissue>
    </source>
</reference>
<evidence type="ECO:0000313" key="2">
    <source>
        <dbReference type="EMBL" id="KAJ8880931.1"/>
    </source>
</evidence>
<name>A0ABQ9H9J8_9NEOP</name>
<feature type="region of interest" description="Disordered" evidence="1">
    <location>
        <begin position="399"/>
        <end position="456"/>
    </location>
</feature>
<evidence type="ECO:0000256" key="1">
    <source>
        <dbReference type="SAM" id="MobiDB-lite"/>
    </source>
</evidence>
<comment type="caution">
    <text evidence="2">The sequence shown here is derived from an EMBL/GenBank/DDBJ whole genome shotgun (WGS) entry which is preliminary data.</text>
</comment>
<proteinExistence type="predicted"/>
<gene>
    <name evidence="2" type="ORF">PR048_017404</name>
</gene>
<accession>A0ABQ9H9J8</accession>
<feature type="compositionally biased region" description="Polar residues" evidence="1">
    <location>
        <begin position="425"/>
        <end position="442"/>
    </location>
</feature>
<organism evidence="2 3">
    <name type="scientific">Dryococelus australis</name>
    <dbReference type="NCBI Taxonomy" id="614101"/>
    <lineage>
        <taxon>Eukaryota</taxon>
        <taxon>Metazoa</taxon>
        <taxon>Ecdysozoa</taxon>
        <taxon>Arthropoda</taxon>
        <taxon>Hexapoda</taxon>
        <taxon>Insecta</taxon>
        <taxon>Pterygota</taxon>
        <taxon>Neoptera</taxon>
        <taxon>Polyneoptera</taxon>
        <taxon>Phasmatodea</taxon>
        <taxon>Verophasmatodea</taxon>
        <taxon>Anareolatae</taxon>
        <taxon>Phasmatidae</taxon>
        <taxon>Eurycanthinae</taxon>
        <taxon>Dryococelus</taxon>
    </lineage>
</organism>
<dbReference type="Proteomes" id="UP001159363">
    <property type="component" value="Chromosome 5"/>
</dbReference>
<dbReference type="EMBL" id="JARBHB010000006">
    <property type="protein sequence ID" value="KAJ8880931.1"/>
    <property type="molecule type" value="Genomic_DNA"/>
</dbReference>
<protein>
    <submittedName>
        <fullName evidence="2">Uncharacterized protein</fullName>
    </submittedName>
</protein>
<feature type="region of interest" description="Disordered" evidence="1">
    <location>
        <begin position="333"/>
        <end position="357"/>
    </location>
</feature>